<dbReference type="EMBL" id="JBJQND010000009">
    <property type="protein sequence ID" value="KAL3865424.1"/>
    <property type="molecule type" value="Genomic_DNA"/>
</dbReference>
<dbReference type="Proteomes" id="UP001634394">
    <property type="component" value="Unassembled WGS sequence"/>
</dbReference>
<sequence length="306" mass="35002">MKIWPVPVPSRSYRRSILKRKEVAVFFPSIQDTDDIPRPPTPGEANSIDAPKGLDSAARSKAPLPDLPPDLHPHWSQWPDPGAESIRPHTSLGFADLSKEKSKDRPLTPEPSYASGQREHTDPGASMTYIPALKTWINANNDYQRAVVDKMLSSMNRERTFHHYQPSHSGNNPRDSYTYFNPKPTNPYAANHGYYSNNGYGYSRYGSREDDGVIRGMGIKLGEREPLPSIYSKRLEGVQFNRRTRQLPRSDDYVHELSMFMTTQPRVSGHFIIHPDWVSERMGLRRSHTMFEPRKSSKEGLRYSSF</sequence>
<reference evidence="2 3" key="1">
    <citation type="submission" date="2024-11" db="EMBL/GenBank/DDBJ databases">
        <title>Chromosome-level genome assembly of the freshwater bivalve Anodonta woodiana.</title>
        <authorList>
            <person name="Chen X."/>
        </authorList>
    </citation>
    <scope>NUCLEOTIDE SEQUENCE [LARGE SCALE GENOMIC DNA]</scope>
    <source>
        <strain evidence="2">MN2024</strain>
        <tissue evidence="2">Gills</tissue>
    </source>
</reference>
<gene>
    <name evidence="2" type="ORF">ACJMK2_042814</name>
</gene>
<evidence type="ECO:0000313" key="3">
    <source>
        <dbReference type="Proteomes" id="UP001634394"/>
    </source>
</evidence>
<evidence type="ECO:0000256" key="1">
    <source>
        <dbReference type="SAM" id="MobiDB-lite"/>
    </source>
</evidence>
<organism evidence="2 3">
    <name type="scientific">Sinanodonta woodiana</name>
    <name type="common">Chinese pond mussel</name>
    <name type="synonym">Anodonta woodiana</name>
    <dbReference type="NCBI Taxonomy" id="1069815"/>
    <lineage>
        <taxon>Eukaryota</taxon>
        <taxon>Metazoa</taxon>
        <taxon>Spiralia</taxon>
        <taxon>Lophotrochozoa</taxon>
        <taxon>Mollusca</taxon>
        <taxon>Bivalvia</taxon>
        <taxon>Autobranchia</taxon>
        <taxon>Heteroconchia</taxon>
        <taxon>Palaeoheterodonta</taxon>
        <taxon>Unionida</taxon>
        <taxon>Unionoidea</taxon>
        <taxon>Unionidae</taxon>
        <taxon>Unioninae</taxon>
        <taxon>Sinanodonta</taxon>
    </lineage>
</organism>
<protein>
    <submittedName>
        <fullName evidence="2">Uncharacterized protein</fullName>
    </submittedName>
</protein>
<proteinExistence type="predicted"/>
<name>A0ABD3VUY7_SINWO</name>
<keyword evidence="3" id="KW-1185">Reference proteome</keyword>
<comment type="caution">
    <text evidence="2">The sequence shown here is derived from an EMBL/GenBank/DDBJ whole genome shotgun (WGS) entry which is preliminary data.</text>
</comment>
<evidence type="ECO:0000313" key="2">
    <source>
        <dbReference type="EMBL" id="KAL3865424.1"/>
    </source>
</evidence>
<dbReference type="AlphaFoldDB" id="A0ABD3VUY7"/>
<feature type="region of interest" description="Disordered" evidence="1">
    <location>
        <begin position="28"/>
        <end position="125"/>
    </location>
</feature>
<accession>A0ABD3VUY7</accession>
<feature type="compositionally biased region" description="Basic and acidic residues" evidence="1">
    <location>
        <begin position="97"/>
        <end position="107"/>
    </location>
</feature>